<dbReference type="GO" id="GO:0003887">
    <property type="term" value="F:DNA-directed DNA polymerase activity"/>
    <property type="evidence" value="ECO:0007669"/>
    <property type="project" value="UniProtKB-EC"/>
</dbReference>
<name>A0ABW2RJR9_9BACL</name>
<accession>A0ABW2RJR9</accession>
<dbReference type="RefSeq" id="WP_379864555.1">
    <property type="nucleotide sequence ID" value="NZ_JBHTBW010000021.1"/>
</dbReference>
<sequence>MLFPGAHVMIEIKIVRAEAWVMSFQDAMQPHLVEFFQRAIRQNKLAHAFIFYGKKGTGKRMLALEVAKAINCEESRGDPCDRCPTCLQIAHGNHPDVVMIKPDGNVIKIAQVRELQTKFKYSARQGFTRVAILEQADKMRDETANSLLKFIEEPASPMMVILITENLSDLLPTIQSRCQRIRFPELAPEQKLRRLSRRGLPLKVGKVLAHLPGGVEEEEIDAEAWEETCRRIIAWGNDILAGQMTALLTITEKWFQTEMEQGRTERLLDVLLLWYRDVLLMMTMNEARVFQDWGVRFPNRYSQAKLLLAMDNVMIARRLLIRPQYSNQGIMEQMIMSIQENRLTMENGWQLIPLSKA</sequence>
<proteinExistence type="predicted"/>
<dbReference type="InterPro" id="IPR027417">
    <property type="entry name" value="P-loop_NTPase"/>
</dbReference>
<evidence type="ECO:0000313" key="1">
    <source>
        <dbReference type="EMBL" id="MFC7441262.1"/>
    </source>
</evidence>
<keyword evidence="1" id="KW-0808">Transferase</keyword>
<dbReference type="InterPro" id="IPR050238">
    <property type="entry name" value="DNA_Rep/Repair_Clamp_Loader"/>
</dbReference>
<dbReference type="EMBL" id="JBHTBW010000021">
    <property type="protein sequence ID" value="MFC7441262.1"/>
    <property type="molecule type" value="Genomic_DNA"/>
</dbReference>
<dbReference type="Proteomes" id="UP001596500">
    <property type="component" value="Unassembled WGS sequence"/>
</dbReference>
<evidence type="ECO:0000313" key="2">
    <source>
        <dbReference type="Proteomes" id="UP001596500"/>
    </source>
</evidence>
<keyword evidence="2" id="KW-1185">Reference proteome</keyword>
<comment type="caution">
    <text evidence="1">The sequence shown here is derived from an EMBL/GenBank/DDBJ whole genome shotgun (WGS) entry which is preliminary data.</text>
</comment>
<gene>
    <name evidence="1" type="primary">holB</name>
    <name evidence="1" type="ORF">ACFQNG_08835</name>
</gene>
<dbReference type="EC" id="2.7.7.7" evidence="1"/>
<protein>
    <submittedName>
        <fullName evidence="1">DNA polymerase III subunit delta</fullName>
        <ecNumber evidence="1">2.7.7.7</ecNumber>
    </submittedName>
</protein>
<dbReference type="Pfam" id="PF13177">
    <property type="entry name" value="DNA_pol3_delta2"/>
    <property type="match status" value="1"/>
</dbReference>
<dbReference type="InterPro" id="IPR004622">
    <property type="entry name" value="DNA_pol_HolB"/>
</dbReference>
<dbReference type="NCBIfam" id="TIGR00678">
    <property type="entry name" value="holB"/>
    <property type="match status" value="1"/>
</dbReference>
<dbReference type="PANTHER" id="PTHR11669">
    <property type="entry name" value="REPLICATION FACTOR C / DNA POLYMERASE III GAMMA-TAU SUBUNIT"/>
    <property type="match status" value="1"/>
</dbReference>
<keyword evidence="1" id="KW-0548">Nucleotidyltransferase</keyword>
<dbReference type="PANTHER" id="PTHR11669:SF8">
    <property type="entry name" value="DNA POLYMERASE III SUBUNIT DELTA"/>
    <property type="match status" value="1"/>
</dbReference>
<reference evidence="2" key="1">
    <citation type="journal article" date="2019" name="Int. J. Syst. Evol. Microbiol.">
        <title>The Global Catalogue of Microorganisms (GCM) 10K type strain sequencing project: providing services to taxonomists for standard genome sequencing and annotation.</title>
        <authorList>
            <consortium name="The Broad Institute Genomics Platform"/>
            <consortium name="The Broad Institute Genome Sequencing Center for Infectious Disease"/>
            <person name="Wu L."/>
            <person name="Ma J."/>
        </authorList>
    </citation>
    <scope>NUCLEOTIDE SEQUENCE [LARGE SCALE GENOMIC DNA]</scope>
    <source>
        <strain evidence="2">CGMCC 1.12942</strain>
    </source>
</reference>
<dbReference type="Gene3D" id="3.40.50.300">
    <property type="entry name" value="P-loop containing nucleotide triphosphate hydrolases"/>
    <property type="match status" value="1"/>
</dbReference>
<organism evidence="1 2">
    <name type="scientific">Laceyella putida</name>
    <dbReference type="NCBI Taxonomy" id="110101"/>
    <lineage>
        <taxon>Bacteria</taxon>
        <taxon>Bacillati</taxon>
        <taxon>Bacillota</taxon>
        <taxon>Bacilli</taxon>
        <taxon>Bacillales</taxon>
        <taxon>Thermoactinomycetaceae</taxon>
        <taxon>Laceyella</taxon>
    </lineage>
</organism>
<dbReference type="SUPFAM" id="SSF52540">
    <property type="entry name" value="P-loop containing nucleoside triphosphate hydrolases"/>
    <property type="match status" value="1"/>
</dbReference>